<keyword evidence="5" id="KW-0808">Transferase</keyword>
<evidence type="ECO:0000256" key="7">
    <source>
        <dbReference type="ARBA" id="ARBA00022777"/>
    </source>
</evidence>
<evidence type="ECO:0000256" key="10">
    <source>
        <dbReference type="ARBA" id="ARBA00074306"/>
    </source>
</evidence>
<comment type="similarity">
    <text evidence="2">In the N-terminal section; belongs to the phytochrome family.</text>
</comment>
<proteinExistence type="inferred from homology"/>
<gene>
    <name evidence="13" type="ORF">PAHA3_1701</name>
</gene>
<evidence type="ECO:0000313" key="13">
    <source>
        <dbReference type="EMBL" id="GAS81627.1"/>
    </source>
</evidence>
<dbReference type="InterPro" id="IPR004358">
    <property type="entry name" value="Sig_transdc_His_kin-like_C"/>
</dbReference>
<dbReference type="Gene3D" id="3.30.450.40">
    <property type="match status" value="1"/>
</dbReference>
<evidence type="ECO:0000313" key="14">
    <source>
        <dbReference type="Proteomes" id="UP000069697"/>
    </source>
</evidence>
<dbReference type="InterPro" id="IPR036890">
    <property type="entry name" value="HATPase_C_sf"/>
</dbReference>
<comment type="catalytic activity">
    <reaction evidence="1">
        <text>ATP + protein L-histidine = ADP + protein N-phospho-L-histidine.</text>
        <dbReference type="EC" id="2.7.13.3"/>
    </reaction>
</comment>
<dbReference type="AlphaFoldDB" id="A0A100VKP5"/>
<evidence type="ECO:0000259" key="12">
    <source>
        <dbReference type="PROSITE" id="PS50109"/>
    </source>
</evidence>
<dbReference type="EC" id="2.7.13.3" evidence="3"/>
<dbReference type="SUPFAM" id="SSF55781">
    <property type="entry name" value="GAF domain-like"/>
    <property type="match status" value="1"/>
</dbReference>
<accession>A0A100VKP5</accession>
<dbReference type="FunFam" id="3.30.565.10:FF:000010">
    <property type="entry name" value="Sensor histidine kinase RcsC"/>
    <property type="match status" value="1"/>
</dbReference>
<dbReference type="EMBL" id="BCNV01000001">
    <property type="protein sequence ID" value="GAS81627.1"/>
    <property type="molecule type" value="Genomic_DNA"/>
</dbReference>
<keyword evidence="7 13" id="KW-0418">Kinase</keyword>
<dbReference type="PANTHER" id="PTHR43047">
    <property type="entry name" value="TWO-COMPONENT HISTIDINE PROTEIN KINASE"/>
    <property type="match status" value="1"/>
</dbReference>
<keyword evidence="9" id="KW-0902">Two-component regulatory system</keyword>
<dbReference type="InterPro" id="IPR003594">
    <property type="entry name" value="HATPase_dom"/>
</dbReference>
<dbReference type="PROSITE" id="PS50109">
    <property type="entry name" value="HIS_KIN"/>
    <property type="match status" value="1"/>
</dbReference>
<dbReference type="RefSeq" id="WP_062834311.1">
    <property type="nucleotide sequence ID" value="NZ_BCNV01000001.1"/>
</dbReference>
<evidence type="ECO:0000256" key="4">
    <source>
        <dbReference type="ARBA" id="ARBA00022553"/>
    </source>
</evidence>
<dbReference type="SMART" id="SM00388">
    <property type="entry name" value="HisKA"/>
    <property type="match status" value="1"/>
</dbReference>
<name>A0A100VKP5_PAEAM</name>
<dbReference type="PANTHER" id="PTHR43047:SF71">
    <property type="entry name" value="HISTIDINE KINASE CONTAINING CHEY-HOMOLOGOUS RECEIVER DOMAIN-RELATED"/>
    <property type="match status" value="1"/>
</dbReference>
<dbReference type="Pfam" id="PF01590">
    <property type="entry name" value="GAF"/>
    <property type="match status" value="1"/>
</dbReference>
<dbReference type="SUPFAM" id="SSF55874">
    <property type="entry name" value="ATPase domain of HSP90 chaperone/DNA topoisomerase II/histidine kinase"/>
    <property type="match status" value="1"/>
</dbReference>
<dbReference type="SUPFAM" id="SSF47384">
    <property type="entry name" value="Homodimeric domain of signal transducing histidine kinase"/>
    <property type="match status" value="1"/>
</dbReference>
<feature type="coiled-coil region" evidence="11">
    <location>
        <begin position="156"/>
        <end position="183"/>
    </location>
</feature>
<evidence type="ECO:0000256" key="1">
    <source>
        <dbReference type="ARBA" id="ARBA00000085"/>
    </source>
</evidence>
<evidence type="ECO:0000256" key="8">
    <source>
        <dbReference type="ARBA" id="ARBA00022840"/>
    </source>
</evidence>
<evidence type="ECO:0000256" key="6">
    <source>
        <dbReference type="ARBA" id="ARBA00022741"/>
    </source>
</evidence>
<dbReference type="Pfam" id="PF02518">
    <property type="entry name" value="HATPase_c"/>
    <property type="match status" value="1"/>
</dbReference>
<evidence type="ECO:0000256" key="2">
    <source>
        <dbReference type="ARBA" id="ARBA00006402"/>
    </source>
</evidence>
<dbReference type="Proteomes" id="UP000069697">
    <property type="component" value="Unassembled WGS sequence"/>
</dbReference>
<evidence type="ECO:0000256" key="5">
    <source>
        <dbReference type="ARBA" id="ARBA00022679"/>
    </source>
</evidence>
<dbReference type="InterPro" id="IPR029016">
    <property type="entry name" value="GAF-like_dom_sf"/>
</dbReference>
<keyword evidence="4" id="KW-0597">Phosphoprotein</keyword>
<keyword evidence="6" id="KW-0547">Nucleotide-binding</keyword>
<evidence type="ECO:0000256" key="11">
    <source>
        <dbReference type="SAM" id="Coils"/>
    </source>
</evidence>
<dbReference type="GO" id="GO:0005524">
    <property type="term" value="F:ATP binding"/>
    <property type="evidence" value="ECO:0007669"/>
    <property type="project" value="UniProtKB-KW"/>
</dbReference>
<dbReference type="Gene3D" id="1.10.287.130">
    <property type="match status" value="1"/>
</dbReference>
<dbReference type="GO" id="GO:0009927">
    <property type="term" value="F:histidine phosphotransfer kinase activity"/>
    <property type="evidence" value="ECO:0007669"/>
    <property type="project" value="TreeGrafter"/>
</dbReference>
<dbReference type="CDD" id="cd16922">
    <property type="entry name" value="HATPase_EvgS-ArcB-TorS-like"/>
    <property type="match status" value="1"/>
</dbReference>
<dbReference type="InterPro" id="IPR005467">
    <property type="entry name" value="His_kinase_dom"/>
</dbReference>
<feature type="domain" description="Histidine kinase" evidence="12">
    <location>
        <begin position="183"/>
        <end position="403"/>
    </location>
</feature>
<reference evidence="14" key="2">
    <citation type="submission" date="2016-01" db="EMBL/GenBank/DDBJ databases">
        <title>Draft Genome Sequence of Paenibacillus amylolyticus Heshi-A3 that Was Isolated from Fermented Rice Bran with Aging Salted Mackerel, Which Was Named Heshiko as Traditional Fermented Seafood in Japan.</title>
        <authorList>
            <person name="Akuzawa S."/>
            <person name="Nakagawa J."/>
            <person name="Kanekatsu T."/>
            <person name="Kubota E."/>
            <person name="Ohtake R."/>
            <person name="Suzuki T."/>
            <person name="Kanesaki Y."/>
        </authorList>
    </citation>
    <scope>NUCLEOTIDE SEQUENCE [LARGE SCALE GENOMIC DNA]</scope>
    <source>
        <strain evidence="14">Heshi-A3</strain>
    </source>
</reference>
<dbReference type="GO" id="GO:0000155">
    <property type="term" value="F:phosphorelay sensor kinase activity"/>
    <property type="evidence" value="ECO:0007669"/>
    <property type="project" value="InterPro"/>
</dbReference>
<dbReference type="InterPro" id="IPR003018">
    <property type="entry name" value="GAF"/>
</dbReference>
<reference evidence="13 14" key="1">
    <citation type="journal article" date="2016" name="Genome Announc.">
        <title>Draft Genome Sequence of Paenibacillus amylolyticus Heshi-A3, Isolated from Fermented Rice Bran in a Japanese Fermented Seafood Dish.</title>
        <authorList>
            <person name="Akuzawa S."/>
            <person name="Nagaoka J."/>
            <person name="Kanekatsu M."/>
            <person name="Kubota E."/>
            <person name="Ohtake R."/>
            <person name="Suzuki T."/>
            <person name="Kanesaki Y."/>
        </authorList>
    </citation>
    <scope>NUCLEOTIDE SEQUENCE [LARGE SCALE GENOMIC DNA]</scope>
    <source>
        <strain evidence="13 14">Heshi-A3</strain>
    </source>
</reference>
<dbReference type="SMART" id="SM00387">
    <property type="entry name" value="HATPase_c"/>
    <property type="match status" value="1"/>
</dbReference>
<evidence type="ECO:0000256" key="9">
    <source>
        <dbReference type="ARBA" id="ARBA00023012"/>
    </source>
</evidence>
<protein>
    <recommendedName>
        <fullName evidence="10">Circadian input-output histidine kinase CikA</fullName>
        <ecNumber evidence="3">2.7.13.3</ecNumber>
    </recommendedName>
</protein>
<dbReference type="InterPro" id="IPR036097">
    <property type="entry name" value="HisK_dim/P_sf"/>
</dbReference>
<evidence type="ECO:0000256" key="3">
    <source>
        <dbReference type="ARBA" id="ARBA00012438"/>
    </source>
</evidence>
<keyword evidence="8" id="KW-0067">ATP-binding</keyword>
<comment type="caution">
    <text evidence="13">The sequence shown here is derived from an EMBL/GenBank/DDBJ whole genome shotgun (WGS) entry which is preliminary data.</text>
</comment>
<organism evidence="13 14">
    <name type="scientific">Paenibacillus amylolyticus</name>
    <dbReference type="NCBI Taxonomy" id="1451"/>
    <lineage>
        <taxon>Bacteria</taxon>
        <taxon>Bacillati</taxon>
        <taxon>Bacillota</taxon>
        <taxon>Bacilli</taxon>
        <taxon>Bacillales</taxon>
        <taxon>Paenibacillaceae</taxon>
        <taxon>Paenibacillus</taxon>
    </lineage>
</organism>
<dbReference type="CDD" id="cd00082">
    <property type="entry name" value="HisKA"/>
    <property type="match status" value="1"/>
</dbReference>
<dbReference type="Pfam" id="PF00512">
    <property type="entry name" value="HisKA"/>
    <property type="match status" value="1"/>
</dbReference>
<keyword evidence="11" id="KW-0175">Coiled coil</keyword>
<dbReference type="InterPro" id="IPR003661">
    <property type="entry name" value="HisK_dim/P_dom"/>
</dbReference>
<dbReference type="Gene3D" id="3.30.565.10">
    <property type="entry name" value="Histidine kinase-like ATPase, C-terminal domain"/>
    <property type="match status" value="1"/>
</dbReference>
<dbReference type="GO" id="GO:0005886">
    <property type="term" value="C:plasma membrane"/>
    <property type="evidence" value="ECO:0007669"/>
    <property type="project" value="TreeGrafter"/>
</dbReference>
<sequence length="411" mass="45127">MLKTEFIDVLSIVSHKLYDSAANVMDTASRLIPANTFCIAQLDHLSTKVLNVYNRDKLILGEGLVVDNAESYCALVTEHSQGPLVINNNLTHPLTRHMDATEFVGGCSFVGVPIHNENGEIYGSLCSFDQDFYSYQQKDVDLLLSLSSFFTGLLEMETTLQQLKHAEETAARVLEEKKNLLAVLSHEIRTPMNGVLAMANLLQSTRLNEDQSLYVNVIESSGASLLSMMDQILDYSKAEAGAISLEINPYSVTDTVEHVLQLFSSEAQKKGIRLYAEYNINDHLVLIGDRHKVRQILINLVGNALKFTEKGEVCISTQVAADPEGTLHASYEIIDTGIGIPQDRQDLLFKSYSQIHGNSGKYGGAGLGLSICKQLAELMGGVVWLKETSDLGSRFAFNISSAAPTSMQISE</sequence>
<dbReference type="PRINTS" id="PR00344">
    <property type="entry name" value="BCTRLSENSOR"/>
</dbReference>